<feature type="domain" description="Agenet" evidence="1">
    <location>
        <begin position="153"/>
        <end position="221"/>
    </location>
</feature>
<organism evidence="2 3">
    <name type="scientific">Vitis rotundifolia</name>
    <name type="common">Muscadine grape</name>
    <dbReference type="NCBI Taxonomy" id="103349"/>
    <lineage>
        <taxon>Eukaryota</taxon>
        <taxon>Viridiplantae</taxon>
        <taxon>Streptophyta</taxon>
        <taxon>Embryophyta</taxon>
        <taxon>Tracheophyta</taxon>
        <taxon>Spermatophyta</taxon>
        <taxon>Magnoliopsida</taxon>
        <taxon>eudicotyledons</taxon>
        <taxon>Gunneridae</taxon>
        <taxon>Pentapetalae</taxon>
        <taxon>rosids</taxon>
        <taxon>Vitales</taxon>
        <taxon>Vitaceae</taxon>
        <taxon>Viteae</taxon>
        <taxon>Vitis</taxon>
    </lineage>
</organism>
<reference evidence="2 3" key="1">
    <citation type="journal article" date="2023" name="BMC Biotechnol.">
        <title>Vitis rotundifolia cv Carlos genome sequencing.</title>
        <authorList>
            <person name="Huff M."/>
            <person name="Hulse-Kemp A."/>
            <person name="Scheffler B."/>
            <person name="Youngblood R."/>
            <person name="Simpson S."/>
            <person name="Babiker E."/>
            <person name="Staton M."/>
        </authorList>
    </citation>
    <scope>NUCLEOTIDE SEQUENCE [LARGE SCALE GENOMIC DNA]</scope>
    <source>
        <tissue evidence="2">Leaf</tissue>
    </source>
</reference>
<dbReference type="EMBL" id="JARBHA010000007">
    <property type="protein sequence ID" value="KAJ9696714.1"/>
    <property type="molecule type" value="Genomic_DNA"/>
</dbReference>
<accession>A0AA39DUM1</accession>
<dbReference type="AlphaFoldDB" id="A0AA39DUM1"/>
<dbReference type="SMART" id="SM00743">
    <property type="entry name" value="Agenet"/>
    <property type="match status" value="4"/>
</dbReference>
<dbReference type="Pfam" id="PF05641">
    <property type="entry name" value="Agenet"/>
    <property type="match status" value="4"/>
</dbReference>
<evidence type="ECO:0000259" key="1">
    <source>
        <dbReference type="SMART" id="SM00743"/>
    </source>
</evidence>
<sequence length="294" mass="33407">MESGTEIFSKGSLVEVSSDEDGFKGAWYVATILESPPKSASKKRSRALVEYQDLLVDDVGSKPLTEVVETSFLRPLPPPEADTNFCVNDVVDAFYRDGWWTGVITRISEDSKCTVFFQNPPDEIQFDRSDLRVHKEWVDGKWIRPEKQRTTGLIFSPGAAVEVTLNEQGSRDSWFPAIVRREIGLGSYVVQCQSLKNSGEAGVLDVTVDNLHIRPSPPRLEGRKFGLLEKVDAFYDYGWWNGIVTKVLTGRRYVVFFKHTNIEKEFIHSDLRPHMEWVDGKWVGATQVRLMGWS</sequence>
<dbReference type="CDD" id="cd20406">
    <property type="entry name" value="Tudor_Agenet_AtDUF_rpt2_4"/>
    <property type="match status" value="2"/>
</dbReference>
<dbReference type="CDD" id="cd20405">
    <property type="entry name" value="Tudor_Agenet_AtDUF_rpt1_3"/>
    <property type="match status" value="2"/>
</dbReference>
<evidence type="ECO:0000313" key="3">
    <source>
        <dbReference type="Proteomes" id="UP001168098"/>
    </source>
</evidence>
<evidence type="ECO:0000313" key="2">
    <source>
        <dbReference type="EMBL" id="KAJ9696714.1"/>
    </source>
</evidence>
<gene>
    <name evidence="2" type="ORF">PVL29_008766</name>
</gene>
<proteinExistence type="predicted"/>
<dbReference type="PANTHER" id="PTHR31917:SF153">
    <property type="entry name" value="DUF724 DOMAIN-CONTAINING PROTEIN 3-RELATED"/>
    <property type="match status" value="1"/>
</dbReference>
<dbReference type="InterPro" id="IPR014002">
    <property type="entry name" value="Agenet_dom_plant"/>
</dbReference>
<comment type="caution">
    <text evidence="2">The sequence shown here is derived from an EMBL/GenBank/DDBJ whole genome shotgun (WGS) entry which is preliminary data.</text>
</comment>
<feature type="domain" description="Agenet" evidence="1">
    <location>
        <begin position="6"/>
        <end position="81"/>
    </location>
</feature>
<feature type="domain" description="Agenet" evidence="1">
    <location>
        <begin position="83"/>
        <end position="139"/>
    </location>
</feature>
<keyword evidence="3" id="KW-1185">Reference proteome</keyword>
<dbReference type="InterPro" id="IPR008395">
    <property type="entry name" value="Agenet-like_dom"/>
</dbReference>
<dbReference type="Proteomes" id="UP001168098">
    <property type="component" value="Unassembled WGS sequence"/>
</dbReference>
<protein>
    <recommendedName>
        <fullName evidence="1">Agenet domain-containing protein</fullName>
    </recommendedName>
</protein>
<dbReference type="PANTHER" id="PTHR31917">
    <property type="entry name" value="AGENET DOMAIN-CONTAINING PROTEIN-RELATED"/>
    <property type="match status" value="1"/>
</dbReference>
<name>A0AA39DUM1_VITRO</name>
<feature type="domain" description="Agenet" evidence="1">
    <location>
        <begin position="223"/>
        <end position="279"/>
    </location>
</feature>